<evidence type="ECO:0000313" key="3">
    <source>
        <dbReference type="Proteomes" id="UP000051442"/>
    </source>
</evidence>
<gene>
    <name evidence="2" type="ORF">FD14_GL000513</name>
</gene>
<dbReference type="EMBL" id="AYZM01000079">
    <property type="protein sequence ID" value="KRN25037.1"/>
    <property type="molecule type" value="Genomic_DNA"/>
</dbReference>
<dbReference type="PATRIC" id="fig|1423804.4.peg.550"/>
<feature type="transmembrane region" description="Helical" evidence="1">
    <location>
        <begin position="7"/>
        <end position="26"/>
    </location>
</feature>
<keyword evidence="1" id="KW-0812">Transmembrane</keyword>
<keyword evidence="1" id="KW-0472">Membrane</keyword>
<keyword evidence="3" id="KW-1185">Reference proteome</keyword>
<feature type="transmembrane region" description="Helical" evidence="1">
    <location>
        <begin position="100"/>
        <end position="119"/>
    </location>
</feature>
<feature type="transmembrane region" description="Helical" evidence="1">
    <location>
        <begin position="71"/>
        <end position="88"/>
    </location>
</feature>
<organism evidence="2 3">
    <name type="scientific">Secundilactobacillus similis DSM 23365 = JCM 2765</name>
    <dbReference type="NCBI Taxonomy" id="1423804"/>
    <lineage>
        <taxon>Bacteria</taxon>
        <taxon>Bacillati</taxon>
        <taxon>Bacillota</taxon>
        <taxon>Bacilli</taxon>
        <taxon>Lactobacillales</taxon>
        <taxon>Lactobacillaceae</taxon>
        <taxon>Secundilactobacillus</taxon>
    </lineage>
</organism>
<dbReference type="RefSeq" id="WP_054734840.1">
    <property type="nucleotide sequence ID" value="NZ_AYZM01000079.1"/>
</dbReference>
<evidence type="ECO:0000313" key="2">
    <source>
        <dbReference type="EMBL" id="KRN25037.1"/>
    </source>
</evidence>
<feature type="transmembrane region" description="Helical" evidence="1">
    <location>
        <begin position="32"/>
        <end position="50"/>
    </location>
</feature>
<protein>
    <submittedName>
        <fullName evidence="2">Uncharacterized protein</fullName>
    </submittedName>
</protein>
<dbReference type="AlphaFoldDB" id="A0A0R2FKX9"/>
<dbReference type="Proteomes" id="UP000051442">
    <property type="component" value="Unassembled WGS sequence"/>
</dbReference>
<dbReference type="OrthoDB" id="2340062at2"/>
<comment type="caution">
    <text evidence="2">The sequence shown here is derived from an EMBL/GenBank/DDBJ whole genome shotgun (WGS) entry which is preliminary data.</text>
</comment>
<keyword evidence="1" id="KW-1133">Transmembrane helix</keyword>
<reference evidence="2 3" key="1">
    <citation type="journal article" date="2015" name="Genome Announc.">
        <title>Expanding the biotechnology potential of lactobacilli through comparative genomics of 213 strains and associated genera.</title>
        <authorList>
            <person name="Sun Z."/>
            <person name="Harris H.M."/>
            <person name="McCann A."/>
            <person name="Guo C."/>
            <person name="Argimon S."/>
            <person name="Zhang W."/>
            <person name="Yang X."/>
            <person name="Jeffery I.B."/>
            <person name="Cooney J.C."/>
            <person name="Kagawa T.F."/>
            <person name="Liu W."/>
            <person name="Song Y."/>
            <person name="Salvetti E."/>
            <person name="Wrobel A."/>
            <person name="Rasinkangas P."/>
            <person name="Parkhill J."/>
            <person name="Rea M.C."/>
            <person name="O'Sullivan O."/>
            <person name="Ritari J."/>
            <person name="Douillard F.P."/>
            <person name="Paul Ross R."/>
            <person name="Yang R."/>
            <person name="Briner A.E."/>
            <person name="Felis G.E."/>
            <person name="de Vos W.M."/>
            <person name="Barrangou R."/>
            <person name="Klaenhammer T.R."/>
            <person name="Caufield P.W."/>
            <person name="Cui Y."/>
            <person name="Zhang H."/>
            <person name="O'Toole P.W."/>
        </authorList>
    </citation>
    <scope>NUCLEOTIDE SEQUENCE [LARGE SCALE GENOMIC DNA]</scope>
    <source>
        <strain evidence="2 3">DSM 23365</strain>
    </source>
</reference>
<evidence type="ECO:0000256" key="1">
    <source>
        <dbReference type="SAM" id="Phobius"/>
    </source>
</evidence>
<accession>A0A0R2FKX9</accession>
<proteinExistence type="predicted"/>
<name>A0A0R2FKX9_9LACO</name>
<sequence length="125" mass="14268">MVDLKYGAYTLVSWLILMALMVPLVRLSFGQIILYGALILVIYMLVITLIERHYPTLKQRNRVSTLPWLRGGLTVVWLVGYLAVIIVNDRWLNSPVLNFVTIYGSIMVTNVIVACFTKLKSNDEH</sequence>